<dbReference type="Proteomes" id="UP000828941">
    <property type="component" value="Chromosome 4"/>
</dbReference>
<evidence type="ECO:0000313" key="1">
    <source>
        <dbReference type="EMBL" id="KAI4347889.1"/>
    </source>
</evidence>
<comment type="caution">
    <text evidence="1">The sequence shown here is derived from an EMBL/GenBank/DDBJ whole genome shotgun (WGS) entry which is preliminary data.</text>
</comment>
<proteinExistence type="predicted"/>
<gene>
    <name evidence="1" type="ORF">L6164_008665</name>
</gene>
<organism evidence="1 2">
    <name type="scientific">Bauhinia variegata</name>
    <name type="common">Purple orchid tree</name>
    <name type="synonym">Phanera variegata</name>
    <dbReference type="NCBI Taxonomy" id="167791"/>
    <lineage>
        <taxon>Eukaryota</taxon>
        <taxon>Viridiplantae</taxon>
        <taxon>Streptophyta</taxon>
        <taxon>Embryophyta</taxon>
        <taxon>Tracheophyta</taxon>
        <taxon>Spermatophyta</taxon>
        <taxon>Magnoliopsida</taxon>
        <taxon>eudicotyledons</taxon>
        <taxon>Gunneridae</taxon>
        <taxon>Pentapetalae</taxon>
        <taxon>rosids</taxon>
        <taxon>fabids</taxon>
        <taxon>Fabales</taxon>
        <taxon>Fabaceae</taxon>
        <taxon>Cercidoideae</taxon>
        <taxon>Cercideae</taxon>
        <taxon>Bauhiniinae</taxon>
        <taxon>Bauhinia</taxon>
    </lineage>
</organism>
<dbReference type="EMBL" id="CM039429">
    <property type="protein sequence ID" value="KAI4347889.1"/>
    <property type="molecule type" value="Genomic_DNA"/>
</dbReference>
<accession>A0ACB9PIW3</accession>
<name>A0ACB9PIW3_BAUVA</name>
<reference evidence="1 2" key="1">
    <citation type="journal article" date="2022" name="DNA Res.">
        <title>Chromosomal-level genome assembly of the orchid tree Bauhinia variegata (Leguminosae; Cercidoideae) supports the allotetraploid origin hypothesis of Bauhinia.</title>
        <authorList>
            <person name="Zhong Y."/>
            <person name="Chen Y."/>
            <person name="Zheng D."/>
            <person name="Pang J."/>
            <person name="Liu Y."/>
            <person name="Luo S."/>
            <person name="Meng S."/>
            <person name="Qian L."/>
            <person name="Wei D."/>
            <person name="Dai S."/>
            <person name="Zhou R."/>
        </authorList>
    </citation>
    <scope>NUCLEOTIDE SEQUENCE [LARGE SCALE GENOMIC DNA]</scope>
    <source>
        <strain evidence="1">BV-YZ2020</strain>
    </source>
</reference>
<protein>
    <submittedName>
        <fullName evidence="1">Uncharacterized protein</fullName>
    </submittedName>
</protein>
<keyword evidence="2" id="KW-1185">Reference proteome</keyword>
<evidence type="ECO:0000313" key="2">
    <source>
        <dbReference type="Proteomes" id="UP000828941"/>
    </source>
</evidence>
<sequence>MPHETFSKSINFLFLQGTREWNSTLVHIIFEDEEARIICCIPLPRRDIPDQWYWKDSKDGIFTVRSCYRGLVKATAEEEGQGISVQAQMQWKLLWKVDVPPKYKHFIWRCCKDMLPTTSALCRRGMDIPNECPCCCYEEETIIRALFGCEKSQVVWTTCMHFFEIHTLPDNDFDG</sequence>